<keyword evidence="3" id="KW-1185">Reference proteome</keyword>
<accession>A0A8J4T948</accession>
<evidence type="ECO:0000313" key="3">
    <source>
        <dbReference type="Proteomes" id="UP000727407"/>
    </source>
</evidence>
<sequence length="99" mass="10321">MSHNAVKSLCLRLGSKPRDVKCPSLQGGTSGVKQFSWLLLIPGVTAVCRGPIGLKQVSHRAATCRPAASITVSCSYSPSHSPLNQRGPGPHGTDSGEEV</sequence>
<protein>
    <submittedName>
        <fullName evidence="2">Uncharacterized protein</fullName>
    </submittedName>
</protein>
<reference evidence="2" key="1">
    <citation type="submission" date="2020-07" db="EMBL/GenBank/DDBJ databases">
        <title>Clarias magur genome sequencing, assembly and annotation.</title>
        <authorList>
            <person name="Kushwaha B."/>
            <person name="Kumar R."/>
            <person name="Das P."/>
            <person name="Joshi C.G."/>
            <person name="Kumar D."/>
            <person name="Nagpure N.S."/>
            <person name="Pandey M."/>
            <person name="Agarwal S."/>
            <person name="Srivastava S."/>
            <person name="Singh M."/>
            <person name="Sahoo L."/>
            <person name="Jayasankar P."/>
            <person name="Meher P.K."/>
            <person name="Koringa P.G."/>
            <person name="Iquebal M.A."/>
            <person name="Das S.P."/>
            <person name="Bit A."/>
            <person name="Patnaik S."/>
            <person name="Patel N."/>
            <person name="Shah T.M."/>
            <person name="Hinsu A."/>
            <person name="Jena J.K."/>
        </authorList>
    </citation>
    <scope>NUCLEOTIDE SEQUENCE</scope>
    <source>
        <strain evidence="2">CIFAMagur01</strain>
        <tissue evidence="2">Testis</tissue>
    </source>
</reference>
<organism evidence="2 3">
    <name type="scientific">Clarias magur</name>
    <name type="common">Asian catfish</name>
    <name type="synonym">Macropteronotus magur</name>
    <dbReference type="NCBI Taxonomy" id="1594786"/>
    <lineage>
        <taxon>Eukaryota</taxon>
        <taxon>Metazoa</taxon>
        <taxon>Chordata</taxon>
        <taxon>Craniata</taxon>
        <taxon>Vertebrata</taxon>
        <taxon>Euteleostomi</taxon>
        <taxon>Actinopterygii</taxon>
        <taxon>Neopterygii</taxon>
        <taxon>Teleostei</taxon>
        <taxon>Ostariophysi</taxon>
        <taxon>Siluriformes</taxon>
        <taxon>Clariidae</taxon>
        <taxon>Clarias</taxon>
    </lineage>
</organism>
<gene>
    <name evidence="2" type="ORF">DAT39_020952</name>
</gene>
<name>A0A8J4T948_CLAMG</name>
<comment type="caution">
    <text evidence="2">The sequence shown here is derived from an EMBL/GenBank/DDBJ whole genome shotgun (WGS) entry which is preliminary data.</text>
</comment>
<dbReference type="AlphaFoldDB" id="A0A8J4T948"/>
<evidence type="ECO:0000313" key="2">
    <source>
        <dbReference type="EMBL" id="KAF5889358.1"/>
    </source>
</evidence>
<feature type="region of interest" description="Disordered" evidence="1">
    <location>
        <begin position="75"/>
        <end position="99"/>
    </location>
</feature>
<proteinExistence type="predicted"/>
<feature type="compositionally biased region" description="Polar residues" evidence="1">
    <location>
        <begin position="75"/>
        <end position="84"/>
    </location>
</feature>
<evidence type="ECO:0000256" key="1">
    <source>
        <dbReference type="SAM" id="MobiDB-lite"/>
    </source>
</evidence>
<dbReference type="Proteomes" id="UP000727407">
    <property type="component" value="Unassembled WGS sequence"/>
</dbReference>
<dbReference type="EMBL" id="QNUK01000823">
    <property type="protein sequence ID" value="KAF5889358.1"/>
    <property type="molecule type" value="Genomic_DNA"/>
</dbReference>